<dbReference type="GO" id="GO:0016491">
    <property type="term" value="F:oxidoreductase activity"/>
    <property type="evidence" value="ECO:0007669"/>
    <property type="project" value="UniProtKB-KW"/>
</dbReference>
<proteinExistence type="inferred from homology"/>
<evidence type="ECO:0000313" key="3">
    <source>
        <dbReference type="EMBL" id="SEM91435.1"/>
    </source>
</evidence>
<dbReference type="SUPFAM" id="SSF51735">
    <property type="entry name" value="NAD(P)-binding Rossmann-fold domains"/>
    <property type="match status" value="1"/>
</dbReference>
<gene>
    <name evidence="3" type="ORF">SAMN05444955_103144</name>
</gene>
<dbReference type="Pfam" id="PF13561">
    <property type="entry name" value="adh_short_C2"/>
    <property type="match status" value="1"/>
</dbReference>
<dbReference type="PRINTS" id="PR00081">
    <property type="entry name" value="GDHRDH"/>
</dbReference>
<dbReference type="Gene3D" id="3.40.50.720">
    <property type="entry name" value="NAD(P)-binding Rossmann-like Domain"/>
    <property type="match status" value="1"/>
</dbReference>
<evidence type="ECO:0000256" key="1">
    <source>
        <dbReference type="ARBA" id="ARBA00006484"/>
    </source>
</evidence>
<name>A0A1H8C8P8_9BACL</name>
<dbReference type="NCBIfam" id="NF005559">
    <property type="entry name" value="PRK07231.1"/>
    <property type="match status" value="1"/>
</dbReference>
<dbReference type="FunFam" id="3.40.50.720:FF:000084">
    <property type="entry name" value="Short-chain dehydrogenase reductase"/>
    <property type="match status" value="1"/>
</dbReference>
<dbReference type="PRINTS" id="PR00080">
    <property type="entry name" value="SDRFAMILY"/>
</dbReference>
<dbReference type="InterPro" id="IPR036291">
    <property type="entry name" value="NAD(P)-bd_dom_sf"/>
</dbReference>
<dbReference type="PANTHER" id="PTHR24321:SF8">
    <property type="entry name" value="ESTRADIOL 17-BETA-DEHYDROGENASE 8-RELATED"/>
    <property type="match status" value="1"/>
</dbReference>
<organism evidence="3 4">
    <name type="scientific">Lihuaxuella thermophila</name>
    <dbReference type="NCBI Taxonomy" id="1173111"/>
    <lineage>
        <taxon>Bacteria</taxon>
        <taxon>Bacillati</taxon>
        <taxon>Bacillota</taxon>
        <taxon>Bacilli</taxon>
        <taxon>Bacillales</taxon>
        <taxon>Thermoactinomycetaceae</taxon>
        <taxon>Lihuaxuella</taxon>
    </lineage>
</organism>
<comment type="similarity">
    <text evidence="1">Belongs to the short-chain dehydrogenases/reductases (SDR) family.</text>
</comment>
<dbReference type="GO" id="GO:0008206">
    <property type="term" value="P:bile acid metabolic process"/>
    <property type="evidence" value="ECO:0007669"/>
    <property type="project" value="UniProtKB-ARBA"/>
</dbReference>
<protein>
    <submittedName>
        <fullName evidence="3">NAD(P)-dependent dehydrogenase, short-chain alcohol dehydrogenase family</fullName>
    </submittedName>
</protein>
<reference evidence="3 4" key="1">
    <citation type="submission" date="2016-10" db="EMBL/GenBank/DDBJ databases">
        <authorList>
            <person name="de Groot N.N."/>
        </authorList>
    </citation>
    <scope>NUCLEOTIDE SEQUENCE [LARGE SCALE GENOMIC DNA]</scope>
    <source>
        <strain evidence="3 4">DSM 46701</strain>
    </source>
</reference>
<dbReference type="EMBL" id="FOCQ01000003">
    <property type="protein sequence ID" value="SEM91435.1"/>
    <property type="molecule type" value="Genomic_DNA"/>
</dbReference>
<dbReference type="AlphaFoldDB" id="A0A1H8C8P8"/>
<keyword evidence="2" id="KW-0560">Oxidoreductase</keyword>
<dbReference type="STRING" id="1173111.SAMN05444955_103144"/>
<sequence length="253" mass="27196">MGMRLTNKVAIVTGGGSGIGRATAQKFAHEGAKVVVADVNRESGTKVANEIKEQGGEAVFIAVDTSSYASVESLVQQTLGVYGKLDIMFNNAGITNTRYHVLDMPIEEYHRTVAVNQHGVFYGIKAAANAMKDHGGVIINTASIYGFIADRKHFPYHASKGAVVMMTKSAALDLARFNIRVVGIAPGLIDTNIVSEIRNDPALWNQIEKAQMRGKAGTPEEVAQVVTFLASDESSFMNGHVFFVDDGSASFKR</sequence>
<dbReference type="Proteomes" id="UP000199695">
    <property type="component" value="Unassembled WGS sequence"/>
</dbReference>
<evidence type="ECO:0000313" key="4">
    <source>
        <dbReference type="Proteomes" id="UP000199695"/>
    </source>
</evidence>
<evidence type="ECO:0000256" key="2">
    <source>
        <dbReference type="ARBA" id="ARBA00023002"/>
    </source>
</evidence>
<accession>A0A1H8C8P8</accession>
<dbReference type="InterPro" id="IPR002347">
    <property type="entry name" value="SDR_fam"/>
</dbReference>
<keyword evidence="4" id="KW-1185">Reference proteome</keyword>
<dbReference type="CDD" id="cd05233">
    <property type="entry name" value="SDR_c"/>
    <property type="match status" value="1"/>
</dbReference>
<dbReference type="PANTHER" id="PTHR24321">
    <property type="entry name" value="DEHYDROGENASES, SHORT CHAIN"/>
    <property type="match status" value="1"/>
</dbReference>